<gene>
    <name evidence="2" type="ORF">SMN809_LOCUS82047</name>
</gene>
<accession>A0A8S3JUD5</accession>
<reference evidence="2" key="1">
    <citation type="submission" date="2021-02" db="EMBL/GenBank/DDBJ databases">
        <authorList>
            <person name="Nowell W R."/>
        </authorList>
    </citation>
    <scope>NUCLEOTIDE SEQUENCE</scope>
</reference>
<feature type="non-terminal residue" evidence="2">
    <location>
        <position position="1"/>
    </location>
</feature>
<feature type="transmembrane region" description="Helical" evidence="1">
    <location>
        <begin position="74"/>
        <end position="97"/>
    </location>
</feature>
<dbReference type="AlphaFoldDB" id="A0A8S3JUD5"/>
<comment type="caution">
    <text evidence="2">The sequence shown here is derived from an EMBL/GenBank/DDBJ whole genome shotgun (WGS) entry which is preliminary data.</text>
</comment>
<proteinExistence type="predicted"/>
<feature type="non-terminal residue" evidence="2">
    <location>
        <position position="130"/>
    </location>
</feature>
<keyword evidence="1" id="KW-0472">Membrane</keyword>
<dbReference type="EMBL" id="CAJOBI010350309">
    <property type="protein sequence ID" value="CAF5220772.1"/>
    <property type="molecule type" value="Genomic_DNA"/>
</dbReference>
<sequence length="130" mass="14750">VILIGALISVAFTSPLYCELADNLKWIYPDLNTLAVRHVFQVFAILCLTVTIIILLAHLYGIRYSGKTFAYLNQTCLIANVIMALMMLSIGICAALWEDKLRRTPGIIRRGYFSNRYQIVFNEETHPRPG</sequence>
<keyword evidence="1" id="KW-1133">Transmembrane helix</keyword>
<feature type="transmembrane region" description="Helical" evidence="1">
    <location>
        <begin position="42"/>
        <end position="62"/>
    </location>
</feature>
<evidence type="ECO:0000313" key="3">
    <source>
        <dbReference type="Proteomes" id="UP000676336"/>
    </source>
</evidence>
<dbReference type="Proteomes" id="UP000676336">
    <property type="component" value="Unassembled WGS sequence"/>
</dbReference>
<evidence type="ECO:0000313" key="2">
    <source>
        <dbReference type="EMBL" id="CAF5220772.1"/>
    </source>
</evidence>
<organism evidence="2 3">
    <name type="scientific">Rotaria magnacalcarata</name>
    <dbReference type="NCBI Taxonomy" id="392030"/>
    <lineage>
        <taxon>Eukaryota</taxon>
        <taxon>Metazoa</taxon>
        <taxon>Spiralia</taxon>
        <taxon>Gnathifera</taxon>
        <taxon>Rotifera</taxon>
        <taxon>Eurotatoria</taxon>
        <taxon>Bdelloidea</taxon>
        <taxon>Philodinida</taxon>
        <taxon>Philodinidae</taxon>
        <taxon>Rotaria</taxon>
    </lineage>
</organism>
<evidence type="ECO:0000256" key="1">
    <source>
        <dbReference type="SAM" id="Phobius"/>
    </source>
</evidence>
<keyword evidence="1" id="KW-0812">Transmembrane</keyword>
<name>A0A8S3JUD5_9BILA</name>
<protein>
    <submittedName>
        <fullName evidence="2">Uncharacterized protein</fullName>
    </submittedName>
</protein>